<organism evidence="1 2">
    <name type="scientific">Trichinella spiralis</name>
    <name type="common">Trichina worm</name>
    <dbReference type="NCBI Taxonomy" id="6334"/>
    <lineage>
        <taxon>Eukaryota</taxon>
        <taxon>Metazoa</taxon>
        <taxon>Ecdysozoa</taxon>
        <taxon>Nematoda</taxon>
        <taxon>Enoplea</taxon>
        <taxon>Dorylaimia</taxon>
        <taxon>Trichinellida</taxon>
        <taxon>Trichinellidae</taxon>
        <taxon>Trichinella</taxon>
    </lineage>
</organism>
<gene>
    <name evidence="1" type="ORF">TSPI_08737</name>
</gene>
<evidence type="ECO:0000313" key="2">
    <source>
        <dbReference type="Proteomes" id="UP001558632"/>
    </source>
</evidence>
<comment type="caution">
    <text evidence="1">The sequence shown here is derived from an EMBL/GenBank/DDBJ whole genome shotgun (WGS) entry which is preliminary data.</text>
</comment>
<reference evidence="1 2" key="1">
    <citation type="submission" date="2024-07" db="EMBL/GenBank/DDBJ databases">
        <title>Enhanced genomic and transcriptomic resources for Trichinella pseudospiralis and T. spiralis underpin the discovery of pronounced molecular differences between stages and species.</title>
        <authorList>
            <person name="Pasi K.K."/>
            <person name="La Rosa G."/>
            <person name="Gomez-Morales M.A."/>
            <person name="Tosini F."/>
            <person name="Sumanam S."/>
            <person name="Young N.D."/>
            <person name="Chang B.C."/>
            <person name="Robin G.B."/>
        </authorList>
    </citation>
    <scope>NUCLEOTIDE SEQUENCE [LARGE SCALE GENOMIC DNA]</scope>
    <source>
        <strain evidence="1">ISS534</strain>
    </source>
</reference>
<dbReference type="EMBL" id="JBEUSY010000432">
    <property type="protein sequence ID" value="KAL1233641.1"/>
    <property type="molecule type" value="Genomic_DNA"/>
</dbReference>
<proteinExistence type="predicted"/>
<dbReference type="Proteomes" id="UP001558632">
    <property type="component" value="Unassembled WGS sequence"/>
</dbReference>
<name>A0ABR3KAV5_TRISP</name>
<sequence length="70" mass="8262">MSRNSWKCIHRFDRERKTTCQILRVTTPMQINNGIPLHNTYNGLRSSSTPQKFDGDLVKIYRRPKRATQV</sequence>
<evidence type="ECO:0000313" key="1">
    <source>
        <dbReference type="EMBL" id="KAL1233641.1"/>
    </source>
</evidence>
<protein>
    <submittedName>
        <fullName evidence="1">Bifunctional purine biosynthesis protein PurH</fullName>
    </submittedName>
</protein>
<keyword evidence="2" id="KW-1185">Reference proteome</keyword>
<accession>A0ABR3KAV5</accession>